<proteinExistence type="predicted"/>
<dbReference type="VEuPathDB" id="PlasmoDB:PGAL8A_00233100"/>
<dbReference type="GeneID" id="39730858"/>
<sequence>MLNNNDFNKSIHQIDAFQNNNNNNNNNFFDLLTNLPNNDSNTYSTNFFSKNVVTNENNDNNINMFDNLNNNLHFNNFQNKNCFNFFSKGEVTNNNSEALFTEVKKNISIFGNKLKNSPLFANNSTIENKNANINFRFDDYVSSDKSIFGNRLKERKPLFTNIKNENPISLNDQNLNNISKENLTQLSNQNNNHINYNYDQKDFSYIYNTCSNNDTTKHISNEINEKNNLFHNMYSPASLNVQNNLNVKSVSPFSNNLITNTSTNIPRYNDINSNNFNNIPNNFQYPYLYHNSNNKDTTHPNFTSFNEQNIINAQTNLYNEKNNFSFNEVNNLSNYSNLLQNNNILQPNIGNFNVNSSNINIPNQNNINITEKILKEQNDTNLIASNKFLDNVELNINKNELFYNGNKIPQKDNYELGYNNQINPNNNTNNSFEYNANSNFIVETSNINSLKEIERKNQDGKLNQTSFTNENEILFEKKYIENTQKKVLFFNENFIKSLELINIYNLNSYNENRSTIYTFPCYESFNNGIFYIKAIEECKNAERFDINDDLYNKIFSKNDENEMTVLKNININEKIDNENINLSIYYPLLHVEKIKFRQPLSLDNSNKPVYNNFELGKIPSVI</sequence>
<dbReference type="AlphaFoldDB" id="A0A1J1GRN1"/>
<gene>
    <name evidence="1" type="ORF">PGAL8A_00233100</name>
</gene>
<dbReference type="RefSeq" id="XP_028527747.1">
    <property type="nucleotide sequence ID" value="XM_028671056.1"/>
</dbReference>
<protein>
    <submittedName>
        <fullName evidence="1">Uncharacterized protein</fullName>
    </submittedName>
</protein>
<organism evidence="1 2">
    <name type="scientific">Plasmodium gallinaceum</name>
    <dbReference type="NCBI Taxonomy" id="5849"/>
    <lineage>
        <taxon>Eukaryota</taxon>
        <taxon>Sar</taxon>
        <taxon>Alveolata</taxon>
        <taxon>Apicomplexa</taxon>
        <taxon>Aconoidasida</taxon>
        <taxon>Haemosporida</taxon>
        <taxon>Plasmodiidae</taxon>
        <taxon>Plasmodium</taxon>
        <taxon>Plasmodium (Haemamoeba)</taxon>
    </lineage>
</organism>
<dbReference type="EMBL" id="CVMV01000032">
    <property type="protein sequence ID" value="CRG94933.1"/>
    <property type="molecule type" value="Genomic_DNA"/>
</dbReference>
<comment type="caution">
    <text evidence="1">The sequence shown here is derived from an EMBL/GenBank/DDBJ whole genome shotgun (WGS) entry which is preliminary data.</text>
</comment>
<reference evidence="1" key="1">
    <citation type="submission" date="2015-04" db="EMBL/GenBank/DDBJ databases">
        <authorList>
            <consortium name="Pathogen Informatics"/>
        </authorList>
    </citation>
    <scope>NUCLEOTIDE SEQUENCE [LARGE SCALE GENOMIC DNA]</scope>
    <source>
        <strain evidence="1">8A</strain>
    </source>
</reference>
<accession>A0A1J1GRN1</accession>
<name>A0A1J1GRN1_PLAGA</name>
<evidence type="ECO:0000313" key="2">
    <source>
        <dbReference type="Proteomes" id="UP000220797"/>
    </source>
</evidence>
<dbReference type="Proteomes" id="UP000220797">
    <property type="component" value="Unassembled WGS sequence"/>
</dbReference>
<dbReference type="OrthoDB" id="372892at2759"/>
<evidence type="ECO:0000313" key="1">
    <source>
        <dbReference type="EMBL" id="CRG94933.1"/>
    </source>
</evidence>
<keyword evidence="2" id="KW-1185">Reference proteome</keyword>